<organism evidence="2 3">
    <name type="scientific">Jejuia spongiicola</name>
    <dbReference type="NCBI Taxonomy" id="2942207"/>
    <lineage>
        <taxon>Bacteria</taxon>
        <taxon>Pseudomonadati</taxon>
        <taxon>Bacteroidota</taxon>
        <taxon>Flavobacteriia</taxon>
        <taxon>Flavobacteriales</taxon>
        <taxon>Flavobacteriaceae</taxon>
        <taxon>Jejuia</taxon>
    </lineage>
</organism>
<evidence type="ECO:0000259" key="1">
    <source>
        <dbReference type="Pfam" id="PF13480"/>
    </source>
</evidence>
<comment type="caution">
    <text evidence="2">The sequence shown here is derived from an EMBL/GenBank/DDBJ whole genome shotgun (WGS) entry which is preliminary data.</text>
</comment>
<accession>A0ABT0QDC3</accession>
<dbReference type="InterPro" id="IPR038740">
    <property type="entry name" value="BioF2-like_GNAT_dom"/>
</dbReference>
<dbReference type="Pfam" id="PF13480">
    <property type="entry name" value="Acetyltransf_6"/>
    <property type="match status" value="1"/>
</dbReference>
<evidence type="ECO:0000313" key="2">
    <source>
        <dbReference type="EMBL" id="MCL6294991.1"/>
    </source>
</evidence>
<keyword evidence="3" id="KW-1185">Reference proteome</keyword>
<reference evidence="2" key="1">
    <citation type="submission" date="2022-05" db="EMBL/GenBank/DDBJ databases">
        <authorList>
            <person name="Park J.-S."/>
        </authorList>
    </citation>
    <scope>NUCLEOTIDE SEQUENCE</scope>
    <source>
        <strain evidence="2">2012CJ34-3</strain>
    </source>
</reference>
<evidence type="ECO:0000313" key="3">
    <source>
        <dbReference type="Proteomes" id="UP001165381"/>
    </source>
</evidence>
<proteinExistence type="predicted"/>
<dbReference type="RefSeq" id="WP_249972759.1">
    <property type="nucleotide sequence ID" value="NZ_JAMFLZ010000003.1"/>
</dbReference>
<sequence length="333" mass="40147">MNPYLQNTFKSIWLNHFNNENPALEFSFVDRLTFVKHKRLPVYYNTGGTNTKGINYKLSNRFLNDYKGKVFIIFDVHGVNNENYTKSSKMGCYKIEQYPGYICDLSNYQSLKHYMANVISRKSRYKFNSYKRNLESKYKIHYKMYLNDITPELYESIFSDFQRLLKKRFLDKKTVNNNLNPDEWTFYKEVTLPMMLNKEAGLFVVYDKDKPIAITLLNFSTSTMFDVIRTFDIDYAKYRLGSVSIMGQIDWCLKNNIKILDFSKGYFEYKKRWGNKPYWFEYHIYYDKESIKAKALAFLYKNFFALKLYLRKKHLTNFIHEINFILNKKKYAE</sequence>
<dbReference type="EMBL" id="JAMFLZ010000003">
    <property type="protein sequence ID" value="MCL6294991.1"/>
    <property type="molecule type" value="Genomic_DNA"/>
</dbReference>
<dbReference type="InterPro" id="IPR016181">
    <property type="entry name" value="Acyl_CoA_acyltransferase"/>
</dbReference>
<gene>
    <name evidence="2" type="ORF">M3P09_08305</name>
</gene>
<dbReference type="SUPFAM" id="SSF55729">
    <property type="entry name" value="Acyl-CoA N-acyltransferases (Nat)"/>
    <property type="match status" value="1"/>
</dbReference>
<feature type="domain" description="BioF2-like acetyltransferase" evidence="1">
    <location>
        <begin position="121"/>
        <end position="271"/>
    </location>
</feature>
<protein>
    <submittedName>
        <fullName evidence="2">GNAT family N-acetyltransferase</fullName>
    </submittedName>
</protein>
<name>A0ABT0QDC3_9FLAO</name>
<dbReference type="Proteomes" id="UP001165381">
    <property type="component" value="Unassembled WGS sequence"/>
</dbReference>